<comment type="subcellular location">
    <subcellularLocation>
        <location evidence="1">Membrane</location>
        <topology evidence="1">Multi-pass membrane protein</topology>
    </subcellularLocation>
</comment>
<dbReference type="Proteomes" id="UP001465976">
    <property type="component" value="Unassembled WGS sequence"/>
</dbReference>
<dbReference type="EMBL" id="JBAHYK010000116">
    <property type="protein sequence ID" value="KAL0578159.1"/>
    <property type="molecule type" value="Genomic_DNA"/>
</dbReference>
<name>A0ABR3FRU2_9AGAR</name>
<evidence type="ECO:0000256" key="2">
    <source>
        <dbReference type="ARBA" id="ARBA00022692"/>
    </source>
</evidence>
<evidence type="ECO:0000256" key="5">
    <source>
        <dbReference type="SAM" id="Phobius"/>
    </source>
</evidence>
<feature type="transmembrane region" description="Helical" evidence="5">
    <location>
        <begin position="80"/>
        <end position="96"/>
    </location>
</feature>
<keyword evidence="3 5" id="KW-1133">Transmembrane helix</keyword>
<keyword evidence="2 5" id="KW-0812">Transmembrane</keyword>
<feature type="transmembrane region" description="Helical" evidence="5">
    <location>
        <begin position="53"/>
        <end position="73"/>
    </location>
</feature>
<evidence type="ECO:0000256" key="1">
    <source>
        <dbReference type="ARBA" id="ARBA00004141"/>
    </source>
</evidence>
<dbReference type="InterPro" id="IPR000537">
    <property type="entry name" value="UbiA_prenyltransferase"/>
</dbReference>
<keyword evidence="4 5" id="KW-0472">Membrane</keyword>
<keyword evidence="7" id="KW-1185">Reference proteome</keyword>
<evidence type="ECO:0000313" key="6">
    <source>
        <dbReference type="EMBL" id="KAL0578159.1"/>
    </source>
</evidence>
<protein>
    <submittedName>
        <fullName evidence="6">Uncharacterized protein</fullName>
    </submittedName>
</protein>
<evidence type="ECO:0000256" key="4">
    <source>
        <dbReference type="ARBA" id="ARBA00023136"/>
    </source>
</evidence>
<dbReference type="Pfam" id="PF01040">
    <property type="entry name" value="UbiA"/>
    <property type="match status" value="1"/>
</dbReference>
<sequence length="128" mass="13867">MAGPDGVLRPEALLSLITSPLIILTTVHAQDFSDIEGDRALGRSTLPVSFPALSKLLVCTGVPIWTGILLSLWRLPTLPAVGLVLLAFTIAYRFHIAQTSKEYSSSYITYNLWLLAVHTLPSIGHLAT</sequence>
<comment type="caution">
    <text evidence="6">The sequence shown here is derived from an EMBL/GenBank/DDBJ whole genome shotgun (WGS) entry which is preliminary data.</text>
</comment>
<feature type="transmembrane region" description="Helical" evidence="5">
    <location>
        <begin position="108"/>
        <end position="127"/>
    </location>
</feature>
<gene>
    <name evidence="6" type="ORF">V5O48_003825</name>
</gene>
<evidence type="ECO:0000313" key="7">
    <source>
        <dbReference type="Proteomes" id="UP001465976"/>
    </source>
</evidence>
<evidence type="ECO:0000256" key="3">
    <source>
        <dbReference type="ARBA" id="ARBA00022989"/>
    </source>
</evidence>
<proteinExistence type="predicted"/>
<accession>A0ABR3FRU2</accession>
<organism evidence="6 7">
    <name type="scientific">Marasmius crinis-equi</name>
    <dbReference type="NCBI Taxonomy" id="585013"/>
    <lineage>
        <taxon>Eukaryota</taxon>
        <taxon>Fungi</taxon>
        <taxon>Dikarya</taxon>
        <taxon>Basidiomycota</taxon>
        <taxon>Agaricomycotina</taxon>
        <taxon>Agaricomycetes</taxon>
        <taxon>Agaricomycetidae</taxon>
        <taxon>Agaricales</taxon>
        <taxon>Marasmiineae</taxon>
        <taxon>Marasmiaceae</taxon>
        <taxon>Marasmius</taxon>
    </lineage>
</organism>
<reference evidence="6 7" key="1">
    <citation type="submission" date="2024-02" db="EMBL/GenBank/DDBJ databases">
        <title>A draft genome for the cacao thread blight pathogen Marasmius crinis-equi.</title>
        <authorList>
            <person name="Cohen S.P."/>
            <person name="Baruah I.K."/>
            <person name="Amoako-Attah I."/>
            <person name="Bukari Y."/>
            <person name="Meinhardt L.W."/>
            <person name="Bailey B.A."/>
        </authorList>
    </citation>
    <scope>NUCLEOTIDE SEQUENCE [LARGE SCALE GENOMIC DNA]</scope>
    <source>
        <strain evidence="6 7">GH-76</strain>
    </source>
</reference>